<evidence type="ECO:0000313" key="2">
    <source>
        <dbReference type="EMBL" id="GAA4741753.1"/>
    </source>
</evidence>
<comment type="caution">
    <text evidence="2">The sequence shown here is derived from an EMBL/GenBank/DDBJ whole genome shotgun (WGS) entry which is preliminary data.</text>
</comment>
<feature type="compositionally biased region" description="Basic and acidic residues" evidence="1">
    <location>
        <begin position="1"/>
        <end position="11"/>
    </location>
</feature>
<proteinExistence type="predicted"/>
<dbReference type="Proteomes" id="UP001500121">
    <property type="component" value="Unassembled WGS sequence"/>
</dbReference>
<evidence type="ECO:0000256" key="1">
    <source>
        <dbReference type="SAM" id="MobiDB-lite"/>
    </source>
</evidence>
<name>A0ABP8YYW6_9MICO</name>
<evidence type="ECO:0008006" key="4">
    <source>
        <dbReference type="Google" id="ProtNLM"/>
    </source>
</evidence>
<dbReference type="EMBL" id="BAABLP010000002">
    <property type="protein sequence ID" value="GAA4741753.1"/>
    <property type="molecule type" value="Genomic_DNA"/>
</dbReference>
<protein>
    <recommendedName>
        <fullName evidence="4">Sugar ABC transporter ATPase</fullName>
    </recommendedName>
</protein>
<organism evidence="2 3">
    <name type="scientific">Amnibacterium soli</name>
    <dbReference type="NCBI Taxonomy" id="1282736"/>
    <lineage>
        <taxon>Bacteria</taxon>
        <taxon>Bacillati</taxon>
        <taxon>Actinomycetota</taxon>
        <taxon>Actinomycetes</taxon>
        <taxon>Micrococcales</taxon>
        <taxon>Microbacteriaceae</taxon>
        <taxon>Amnibacterium</taxon>
    </lineage>
</organism>
<feature type="compositionally biased region" description="Acidic residues" evidence="1">
    <location>
        <begin position="26"/>
        <end position="36"/>
    </location>
</feature>
<sequence length="57" mass="5922">MSNTDPRESPRSGDPLDLQSVLPTDGGDDGRDDVDDVPPVLNAPSGTEGQETGETPD</sequence>
<feature type="region of interest" description="Disordered" evidence="1">
    <location>
        <begin position="1"/>
        <end position="57"/>
    </location>
</feature>
<gene>
    <name evidence="2" type="ORF">GCM10025783_11200</name>
</gene>
<keyword evidence="3" id="KW-1185">Reference proteome</keyword>
<evidence type="ECO:0000313" key="3">
    <source>
        <dbReference type="Proteomes" id="UP001500121"/>
    </source>
</evidence>
<reference evidence="3" key="1">
    <citation type="journal article" date="2019" name="Int. J. Syst. Evol. Microbiol.">
        <title>The Global Catalogue of Microorganisms (GCM) 10K type strain sequencing project: providing services to taxonomists for standard genome sequencing and annotation.</title>
        <authorList>
            <consortium name="The Broad Institute Genomics Platform"/>
            <consortium name="The Broad Institute Genome Sequencing Center for Infectious Disease"/>
            <person name="Wu L."/>
            <person name="Ma J."/>
        </authorList>
    </citation>
    <scope>NUCLEOTIDE SEQUENCE [LARGE SCALE GENOMIC DNA]</scope>
    <source>
        <strain evidence="3">JCM 19015</strain>
    </source>
</reference>
<accession>A0ABP8YYW6</accession>
<feature type="compositionally biased region" description="Polar residues" evidence="1">
    <location>
        <begin position="44"/>
        <end position="57"/>
    </location>
</feature>
<dbReference type="RefSeq" id="WP_345480038.1">
    <property type="nucleotide sequence ID" value="NZ_BAABLP010000002.1"/>
</dbReference>